<gene>
    <name evidence="7" type="ORF">AYY17_09340</name>
</gene>
<proteinExistence type="inferred from homology"/>
<reference evidence="7 8" key="1">
    <citation type="submission" date="2016-06" db="EMBL/GenBank/DDBJ databases">
        <authorList>
            <person name="Kjaerup R.B."/>
            <person name="Dalgaard T.S."/>
            <person name="Juul-Madsen H.R."/>
        </authorList>
    </citation>
    <scope>NUCLEOTIDE SEQUENCE [LARGE SCALE GENOMIC DNA]</scope>
    <source>
        <strain evidence="7 8">GCSL-Mp3</strain>
    </source>
</reference>
<keyword evidence="3 7" id="KW-0378">Hydrolase</keyword>
<dbReference type="GO" id="GO:0046872">
    <property type="term" value="F:metal ion binding"/>
    <property type="evidence" value="ECO:0007669"/>
    <property type="project" value="UniProtKB-KW"/>
</dbReference>
<evidence type="ECO:0000313" key="7">
    <source>
        <dbReference type="EMBL" id="OBU03768.1"/>
    </source>
</evidence>
<protein>
    <submittedName>
        <fullName evidence="7">Hydrolase</fullName>
    </submittedName>
</protein>
<evidence type="ECO:0000256" key="4">
    <source>
        <dbReference type="ARBA" id="ARBA00022833"/>
    </source>
</evidence>
<feature type="domain" description="DAPG hydrolase PhiG" evidence="6">
    <location>
        <begin position="12"/>
        <end position="220"/>
    </location>
</feature>
<dbReference type="Pfam" id="PF18089">
    <property type="entry name" value="DAPG_hydrolase"/>
    <property type="match status" value="1"/>
</dbReference>
<sequence>MTAKKQNLPWALNDINELLSPEPLRMEMGLERSEDGLLTVSVRTDLHGCKGRMLAWWFTFFETTQHIRWWHPHDHVAHHGWDSVWKKGENYIGATIRAVESLGPIPPVGATLKFNDAADFFDAEKLAAARADNQFSAAICAHIGFGDDVKTDTLGYPLDGKMLHITYDTEFGCVLRSRFLLGASLNDPLTELPDEIGFGLMKHCYNEFTYLSRFLPSIYYGEHGNDEKAPLPWA</sequence>
<dbReference type="GO" id="GO:0016787">
    <property type="term" value="F:hydrolase activity"/>
    <property type="evidence" value="ECO:0007669"/>
    <property type="project" value="UniProtKB-KW"/>
</dbReference>
<dbReference type="InterPro" id="IPR041526">
    <property type="entry name" value="DAPG_hydrolase"/>
</dbReference>
<evidence type="ECO:0000256" key="3">
    <source>
        <dbReference type="ARBA" id="ARBA00022801"/>
    </source>
</evidence>
<organism evidence="7 8">
    <name type="scientific">Morganella psychrotolerans</name>
    <dbReference type="NCBI Taxonomy" id="368603"/>
    <lineage>
        <taxon>Bacteria</taxon>
        <taxon>Pseudomonadati</taxon>
        <taxon>Pseudomonadota</taxon>
        <taxon>Gammaproteobacteria</taxon>
        <taxon>Enterobacterales</taxon>
        <taxon>Morganellaceae</taxon>
        <taxon>Morganella</taxon>
    </lineage>
</organism>
<dbReference type="Proteomes" id="UP000092247">
    <property type="component" value="Unassembled WGS sequence"/>
</dbReference>
<dbReference type="RefSeq" id="WP_067425266.1">
    <property type="nucleotide sequence ID" value="NZ_CBCPID010000013.1"/>
</dbReference>
<comment type="similarity">
    <text evidence="5">Belongs to the DAPG/phloretin hydrolase family.</text>
</comment>
<dbReference type="EMBL" id="LZEX01000042">
    <property type="protein sequence ID" value="OBU03768.1"/>
    <property type="molecule type" value="Genomic_DNA"/>
</dbReference>
<evidence type="ECO:0000313" key="8">
    <source>
        <dbReference type="Proteomes" id="UP000092247"/>
    </source>
</evidence>
<name>A0A1B8H3V0_9GAMM</name>
<dbReference type="STRING" id="368603.AYY16_15995"/>
<evidence type="ECO:0000256" key="1">
    <source>
        <dbReference type="ARBA" id="ARBA00001947"/>
    </source>
</evidence>
<evidence type="ECO:0000259" key="6">
    <source>
        <dbReference type="Pfam" id="PF18089"/>
    </source>
</evidence>
<evidence type="ECO:0000256" key="2">
    <source>
        <dbReference type="ARBA" id="ARBA00022723"/>
    </source>
</evidence>
<comment type="cofactor">
    <cofactor evidence="1">
        <name>Zn(2+)</name>
        <dbReference type="ChEBI" id="CHEBI:29105"/>
    </cofactor>
</comment>
<accession>A0A1B8H3V0</accession>
<keyword evidence="2" id="KW-0479">Metal-binding</keyword>
<dbReference type="AlphaFoldDB" id="A0A1B8H3V0"/>
<comment type="caution">
    <text evidence="7">The sequence shown here is derived from an EMBL/GenBank/DDBJ whole genome shotgun (WGS) entry which is preliminary data.</text>
</comment>
<keyword evidence="4" id="KW-0862">Zinc</keyword>
<evidence type="ECO:0000256" key="5">
    <source>
        <dbReference type="ARBA" id="ARBA00023459"/>
    </source>
</evidence>